<accession>A0ABZ0RJB7</accession>
<organism evidence="4 5">
    <name type="scientific">Coraliomargarita algicola</name>
    <dbReference type="NCBI Taxonomy" id="3092156"/>
    <lineage>
        <taxon>Bacteria</taxon>
        <taxon>Pseudomonadati</taxon>
        <taxon>Verrucomicrobiota</taxon>
        <taxon>Opitutia</taxon>
        <taxon>Puniceicoccales</taxon>
        <taxon>Coraliomargaritaceae</taxon>
        <taxon>Coraliomargarita</taxon>
    </lineage>
</organism>
<dbReference type="Proteomes" id="UP001324993">
    <property type="component" value="Chromosome"/>
</dbReference>
<evidence type="ECO:0000313" key="4">
    <source>
        <dbReference type="EMBL" id="WPJ95568.1"/>
    </source>
</evidence>
<feature type="transmembrane region" description="Helical" evidence="2">
    <location>
        <begin position="625"/>
        <end position="641"/>
    </location>
</feature>
<proteinExistence type="predicted"/>
<dbReference type="Pfam" id="PF12951">
    <property type="entry name" value="PATR"/>
    <property type="match status" value="2"/>
</dbReference>
<evidence type="ECO:0000256" key="2">
    <source>
        <dbReference type="SAM" id="Phobius"/>
    </source>
</evidence>
<keyword evidence="2" id="KW-1133">Transmembrane helix</keyword>
<feature type="chain" id="PRO_5046527590" evidence="3">
    <location>
        <begin position="33"/>
        <end position="645"/>
    </location>
</feature>
<evidence type="ECO:0000256" key="1">
    <source>
        <dbReference type="ARBA" id="ARBA00022729"/>
    </source>
</evidence>
<keyword evidence="2" id="KW-0812">Transmembrane</keyword>
<feature type="signal peptide" evidence="3">
    <location>
        <begin position="1"/>
        <end position="32"/>
    </location>
</feature>
<name>A0ABZ0RJB7_9BACT</name>
<dbReference type="RefSeq" id="WP_319832447.1">
    <property type="nucleotide sequence ID" value="NZ_CP138858.1"/>
</dbReference>
<reference evidence="4 5" key="1">
    <citation type="submission" date="2023-11" db="EMBL/GenBank/DDBJ databases">
        <title>Coraliomargarita sp. nov., isolated from marine algae.</title>
        <authorList>
            <person name="Lee J.K."/>
            <person name="Baek J.H."/>
            <person name="Kim J.M."/>
            <person name="Choi D.G."/>
            <person name="Jeon C.O."/>
        </authorList>
    </citation>
    <scope>NUCLEOTIDE SEQUENCE [LARGE SCALE GENOMIC DNA]</scope>
    <source>
        <strain evidence="4 5">J2-16</strain>
    </source>
</reference>
<evidence type="ECO:0000313" key="5">
    <source>
        <dbReference type="Proteomes" id="UP001324993"/>
    </source>
</evidence>
<keyword evidence="5" id="KW-1185">Reference proteome</keyword>
<sequence length="645" mass="64574">MKNIPTSLRTSSLLFTWVPALAFQLCAPSLHADTLTWDADSGTAGIQEGSGTWNTTNDNWDNSGSNVAWNNGTPDSAIFAGSGSGGTVTIDQTGGITTSGLTFSGNAYTLQGTGVDGTLTFADGASVVNNTSSGITSLRGPLATVAGGTVSFSGTRLWLYNSSFSGGGTLNVDTSAKTLVENVGAFDGLETINLSGASSFDVRVGGDLGTGVTLNIKASGRGLDGNSSSDINWVGAVVLHDGSNSVFGNASGSVIKISGDISETGGSAGLSSGGSSTVILTGSNSYTGLTNIGSNRVVQVGEGGTEGSLSGAGSIFLNGSNATINFNRSDAIAQGSDFGDSISGTGRLNQMGSGTLVLNSSNNSYSGNTYVSDGTLLVNNTTGSGTGTGSVQVGYDAITDKAGTATSGSRAISVADTTGLLVGQEISGVGIAEGAVITNISGNTVYMSIDATDDVTAFNRAAATGILGGTGTIKPTAGNSISVASGSSVAPGASIGTFTLDGGSTSEALLTMDAGASFTFELDANSANADQLRFFNYVSGDLVLNDNALNVSLSGEPTLAGEYTVSLFQFYSDEGSSIASSTLIDDLEALDGLVLVLGEGVETGILNYNNANGSIDLTYTVVPEPSMFALVGMVLVSTVLIRRRR</sequence>
<keyword evidence="1 3" id="KW-0732">Signal</keyword>
<dbReference type="NCBIfam" id="TIGR02601">
    <property type="entry name" value="autotrns_rpt"/>
    <property type="match status" value="1"/>
</dbReference>
<evidence type="ECO:0000256" key="3">
    <source>
        <dbReference type="SAM" id="SignalP"/>
    </source>
</evidence>
<protein>
    <submittedName>
        <fullName evidence="4">Autotransporter-associated beta strand repeat-containing protein</fullName>
    </submittedName>
</protein>
<keyword evidence="2" id="KW-0472">Membrane</keyword>
<gene>
    <name evidence="4" type="ORF">SH580_19300</name>
</gene>
<dbReference type="InterPro" id="IPR013425">
    <property type="entry name" value="Autotrns_rpt"/>
</dbReference>
<dbReference type="EMBL" id="CP138858">
    <property type="protein sequence ID" value="WPJ95568.1"/>
    <property type="molecule type" value="Genomic_DNA"/>
</dbReference>